<dbReference type="PANTHER" id="PTHR28559:SF1">
    <property type="entry name" value="DNA REPAIR PROTEIN XRCC4"/>
    <property type="match status" value="1"/>
</dbReference>
<dbReference type="Proteomes" id="UP000653271">
    <property type="component" value="Unassembled WGS sequence"/>
</dbReference>
<keyword evidence="2" id="KW-0227">DNA damage</keyword>
<proteinExistence type="predicted"/>
<keyword evidence="4" id="KW-0539">Nucleus</keyword>
<dbReference type="GO" id="GO:0006303">
    <property type="term" value="P:double-strand break repair via nonhomologous end joining"/>
    <property type="evidence" value="ECO:0007669"/>
    <property type="project" value="UniProtKB-ARBA"/>
</dbReference>
<dbReference type="AlphaFoldDB" id="A0A850WPN8"/>
<sequence length="89" mass="9924">MEKILTRIHPVSDPETTYFLQVSWEKDLGSGFGVTLTDGQCAWTGTVSEAEISREAADMEMNREKYVEELEKALISGEESAGKYNFAIS</sequence>
<accession>A0A850WPN8</accession>
<dbReference type="GO" id="GO:0010165">
    <property type="term" value="P:response to X-ray"/>
    <property type="evidence" value="ECO:0007669"/>
    <property type="project" value="TreeGrafter"/>
</dbReference>
<dbReference type="Pfam" id="PF06632">
    <property type="entry name" value="XRCC4"/>
    <property type="match status" value="1"/>
</dbReference>
<evidence type="ECO:0000313" key="6">
    <source>
        <dbReference type="EMBL" id="NWH72360.1"/>
    </source>
</evidence>
<organism evidence="6 7">
    <name type="scientific">Piaya cayana</name>
    <name type="common">Common squirrel cuckoo</name>
    <dbReference type="NCBI Taxonomy" id="33601"/>
    <lineage>
        <taxon>Eukaryota</taxon>
        <taxon>Metazoa</taxon>
        <taxon>Chordata</taxon>
        <taxon>Craniata</taxon>
        <taxon>Vertebrata</taxon>
        <taxon>Euteleostomi</taxon>
        <taxon>Archelosauria</taxon>
        <taxon>Archosauria</taxon>
        <taxon>Dinosauria</taxon>
        <taxon>Saurischia</taxon>
        <taxon>Theropoda</taxon>
        <taxon>Coelurosauria</taxon>
        <taxon>Aves</taxon>
        <taxon>Neognathae</taxon>
        <taxon>Neoaves</taxon>
        <taxon>Otidimorphae</taxon>
        <taxon>Cuculiformes</taxon>
        <taxon>Coccyzidae</taxon>
        <taxon>Piaya</taxon>
    </lineage>
</organism>
<evidence type="ECO:0000256" key="2">
    <source>
        <dbReference type="ARBA" id="ARBA00022763"/>
    </source>
</evidence>
<gene>
    <name evidence="6" type="primary">Xrcc4_0</name>
    <name evidence="6" type="ORF">PIACAY_R11255</name>
</gene>
<dbReference type="GO" id="GO:0033152">
    <property type="term" value="P:immunoglobulin V(D)J recombination"/>
    <property type="evidence" value="ECO:0007669"/>
    <property type="project" value="TreeGrafter"/>
</dbReference>
<dbReference type="InterPro" id="IPR010585">
    <property type="entry name" value="DNA_repair_prot_XRCC4"/>
</dbReference>
<dbReference type="SUPFAM" id="SSF50809">
    <property type="entry name" value="XRCC4, N-terminal domain"/>
    <property type="match status" value="1"/>
</dbReference>
<evidence type="ECO:0000256" key="3">
    <source>
        <dbReference type="ARBA" id="ARBA00023204"/>
    </source>
</evidence>
<feature type="domain" description="XRCC4 N-terminal" evidence="5">
    <location>
        <begin position="17"/>
        <end position="88"/>
    </location>
</feature>
<comment type="subcellular location">
    <subcellularLocation>
        <location evidence="1">Nucleus</location>
    </subcellularLocation>
</comment>
<feature type="non-terminal residue" evidence="6">
    <location>
        <position position="1"/>
    </location>
</feature>
<evidence type="ECO:0000313" key="7">
    <source>
        <dbReference type="Proteomes" id="UP000653271"/>
    </source>
</evidence>
<dbReference type="InterPro" id="IPR053961">
    <property type="entry name" value="XRCC4_N"/>
</dbReference>
<dbReference type="GO" id="GO:0005958">
    <property type="term" value="C:DNA-dependent protein kinase-DNA ligase 4 complex"/>
    <property type="evidence" value="ECO:0007669"/>
    <property type="project" value="TreeGrafter"/>
</dbReference>
<dbReference type="InterPro" id="IPR009089">
    <property type="entry name" value="XRCC4_N_sf"/>
</dbReference>
<protein>
    <submittedName>
        <fullName evidence="6">XRCC4 protein</fullName>
    </submittedName>
</protein>
<dbReference type="OrthoDB" id="8064436at2759"/>
<dbReference type="InterPro" id="IPR038051">
    <property type="entry name" value="XRCC4-like_N_sf"/>
</dbReference>
<comment type="caution">
    <text evidence="6">The sequence shown here is derived from an EMBL/GenBank/DDBJ whole genome shotgun (WGS) entry which is preliminary data.</text>
</comment>
<dbReference type="CDD" id="cd22283">
    <property type="entry name" value="HD_XRCC4_N"/>
    <property type="match status" value="1"/>
</dbReference>
<reference evidence="6" key="1">
    <citation type="submission" date="2019-09" db="EMBL/GenBank/DDBJ databases">
        <title>Bird 10,000 Genomes (B10K) Project - Family phase.</title>
        <authorList>
            <person name="Zhang G."/>
        </authorList>
    </citation>
    <scope>NUCLEOTIDE SEQUENCE</scope>
    <source>
        <strain evidence="6">B10K-DU-008-47</strain>
        <tissue evidence="6">Mixed tissue sample</tissue>
    </source>
</reference>
<evidence type="ECO:0000259" key="5">
    <source>
        <dbReference type="Pfam" id="PF06632"/>
    </source>
</evidence>
<dbReference type="GO" id="GO:0032807">
    <property type="term" value="C:DNA ligase IV complex"/>
    <property type="evidence" value="ECO:0007669"/>
    <property type="project" value="TreeGrafter"/>
</dbReference>
<keyword evidence="3" id="KW-0234">DNA repair</keyword>
<name>A0A850WPN8_PIACA</name>
<evidence type="ECO:0000256" key="1">
    <source>
        <dbReference type="ARBA" id="ARBA00004123"/>
    </source>
</evidence>
<feature type="non-terminal residue" evidence="6">
    <location>
        <position position="89"/>
    </location>
</feature>
<evidence type="ECO:0000256" key="4">
    <source>
        <dbReference type="ARBA" id="ARBA00023242"/>
    </source>
</evidence>
<dbReference type="GO" id="GO:0003677">
    <property type="term" value="F:DNA binding"/>
    <property type="evidence" value="ECO:0007669"/>
    <property type="project" value="InterPro"/>
</dbReference>
<dbReference type="Gene3D" id="2.170.210.10">
    <property type="entry name" value="DNA double-strand break repair and VJ recombination XRCC4, N-terminal"/>
    <property type="match status" value="1"/>
</dbReference>
<dbReference type="PANTHER" id="PTHR28559">
    <property type="entry name" value="DNA REPAIR PROTEIN XRCC4"/>
    <property type="match status" value="1"/>
</dbReference>
<keyword evidence="7" id="KW-1185">Reference proteome</keyword>
<dbReference type="EMBL" id="WAAB01006199">
    <property type="protein sequence ID" value="NWH72360.1"/>
    <property type="molecule type" value="Genomic_DNA"/>
</dbReference>